<evidence type="ECO:0000313" key="3">
    <source>
        <dbReference type="EMBL" id="KEP50497.1"/>
    </source>
</evidence>
<dbReference type="Gene3D" id="3.40.50.1820">
    <property type="entry name" value="alpha/beta hydrolase"/>
    <property type="match status" value="1"/>
</dbReference>
<reference evidence="3 4" key="1">
    <citation type="submission" date="2013-12" db="EMBL/GenBank/DDBJ databases">
        <authorList>
            <person name="Cubeta M."/>
            <person name="Pakala S."/>
            <person name="Fedorova N."/>
            <person name="Thomas E."/>
            <person name="Dean R."/>
            <person name="Jabaji S."/>
            <person name="Neate S."/>
            <person name="Toda T."/>
            <person name="Tavantzis S."/>
            <person name="Vilgalys R."/>
            <person name="Bharathan N."/>
            <person name="Pakala S."/>
            <person name="Losada L.S."/>
            <person name="Zafar N."/>
            <person name="Nierman W."/>
        </authorList>
    </citation>
    <scope>NUCLEOTIDE SEQUENCE [LARGE SCALE GENOMIC DNA]</scope>
    <source>
        <strain evidence="3 4">123E</strain>
    </source>
</reference>
<protein>
    <submittedName>
        <fullName evidence="3">Alpha/beta hydrolase family protein</fullName>
    </submittedName>
</protein>
<dbReference type="Gene3D" id="3.40.50.300">
    <property type="entry name" value="P-loop containing nucleotide triphosphate hydrolases"/>
    <property type="match status" value="1"/>
</dbReference>
<feature type="compositionally biased region" description="Polar residues" evidence="1">
    <location>
        <begin position="402"/>
        <end position="419"/>
    </location>
</feature>
<accession>A0A074SKA6</accession>
<proteinExistence type="predicted"/>
<organism evidence="3 4">
    <name type="scientific">Rhizoctonia solani 123E</name>
    <dbReference type="NCBI Taxonomy" id="1423351"/>
    <lineage>
        <taxon>Eukaryota</taxon>
        <taxon>Fungi</taxon>
        <taxon>Dikarya</taxon>
        <taxon>Basidiomycota</taxon>
        <taxon>Agaricomycotina</taxon>
        <taxon>Agaricomycetes</taxon>
        <taxon>Cantharellales</taxon>
        <taxon>Ceratobasidiaceae</taxon>
        <taxon>Rhizoctonia</taxon>
    </lineage>
</organism>
<dbReference type="PANTHER" id="PTHR47842">
    <property type="entry name" value="EXPRESSED PROTEIN"/>
    <property type="match status" value="1"/>
</dbReference>
<dbReference type="Proteomes" id="UP000027456">
    <property type="component" value="Unassembled WGS sequence"/>
</dbReference>
<feature type="compositionally biased region" description="Pro residues" evidence="1">
    <location>
        <begin position="202"/>
        <end position="218"/>
    </location>
</feature>
<feature type="domain" description="AB hydrolase-1" evidence="2">
    <location>
        <begin position="32"/>
        <end position="133"/>
    </location>
</feature>
<dbReference type="InterPro" id="IPR029058">
    <property type="entry name" value="AB_hydrolase_fold"/>
</dbReference>
<feature type="region of interest" description="Disordered" evidence="1">
    <location>
        <begin position="177"/>
        <end position="226"/>
    </location>
</feature>
<gene>
    <name evidence="3" type="ORF">V565_078940</name>
</gene>
<dbReference type="GO" id="GO:0016787">
    <property type="term" value="F:hydrolase activity"/>
    <property type="evidence" value="ECO:0007669"/>
    <property type="project" value="UniProtKB-KW"/>
</dbReference>
<evidence type="ECO:0000259" key="2">
    <source>
        <dbReference type="Pfam" id="PF12697"/>
    </source>
</evidence>
<dbReference type="PANTHER" id="PTHR47842:SF3">
    <property type="entry name" value="DUF676 DOMAIN-CONTAINING PROTEIN"/>
    <property type="match status" value="1"/>
</dbReference>
<dbReference type="HOGENOM" id="CLU_026391_0_0_1"/>
<evidence type="ECO:0000313" key="4">
    <source>
        <dbReference type="Proteomes" id="UP000027456"/>
    </source>
</evidence>
<keyword evidence="3" id="KW-0378">Hydrolase</keyword>
<dbReference type="AlphaFoldDB" id="A0A074SKA6"/>
<dbReference type="SUPFAM" id="SSF53474">
    <property type="entry name" value="alpha/beta-Hydrolases"/>
    <property type="match status" value="1"/>
</dbReference>
<dbReference type="Pfam" id="PF12697">
    <property type="entry name" value="Abhydrolase_6"/>
    <property type="match status" value="1"/>
</dbReference>
<keyword evidence="4" id="KW-1185">Reference proteome</keyword>
<evidence type="ECO:0000256" key="1">
    <source>
        <dbReference type="SAM" id="MobiDB-lite"/>
    </source>
</evidence>
<dbReference type="OrthoDB" id="3248508at2759"/>
<dbReference type="InterPro" id="IPR000073">
    <property type="entry name" value="AB_hydrolase_1"/>
</dbReference>
<feature type="compositionally biased region" description="Low complexity" evidence="1">
    <location>
        <begin position="385"/>
        <end position="401"/>
    </location>
</feature>
<dbReference type="InterPro" id="IPR027417">
    <property type="entry name" value="P-loop_NTPase"/>
</dbReference>
<name>A0A074SKA6_9AGAM</name>
<feature type="compositionally biased region" description="Polar residues" evidence="1">
    <location>
        <begin position="177"/>
        <end position="201"/>
    </location>
</feature>
<dbReference type="EMBL" id="AZST01000248">
    <property type="protein sequence ID" value="KEP50497.1"/>
    <property type="molecule type" value="Genomic_DNA"/>
</dbReference>
<feature type="region of interest" description="Disordered" evidence="1">
    <location>
        <begin position="373"/>
        <end position="422"/>
    </location>
</feature>
<feature type="region of interest" description="Disordered" evidence="1">
    <location>
        <begin position="445"/>
        <end position="507"/>
    </location>
</feature>
<comment type="caution">
    <text evidence="3">The sequence shown here is derived from an EMBL/GenBank/DDBJ whole genome shotgun (WGS) entry which is preliminary data.</text>
</comment>
<sequence length="582" mass="63999">MHNVHRRPVQDAQPAYLSTTMTTLTTPDTLCLVFVHGFRGDHTSFQSFPTDLHLHLLPHVPKLQTYVYPTYKTARPLELARDQFLEWMKTLPPGGVILCGHSMGGLLTAEVAFAAPPGRVIGLISFDVPFLGVHPHVVLSGIASLFKKKEGRDEADLNDPQHVAMVSKQAGRPYLQDTNSSISVGLGASTSPLHSPLNGNRSPPPATGSPLNTPPPIHPSRASPKVDIMNSNALPASLHLSQPTAPVRVVSPRLEQAFETFGLGPIPQPVHDMAHFFHKHRGITGIKDWIVQIFEFGGCLLAPQGLINRYERMQAWGSDETIGPYGRGWVNLWTVTVPKRRGDMPDGRTLTPQSEDREADLAEAMNLSTMMGEEAGSNSFSPEPSILSGGESSMQSSQSRSDTLATTISTSPSGFTQSSKKSEDIKEALDALQAQIAMTSISKEEKGALKEKEKELKSEQKTLEKEEKAARKEEERRAKEAEKQAKKEAKERQKALDAAAKRAREADKIDSPHHFIVLPRQGTDQNWIRIPVAGADSEVTAHCGLFFREENHEYDKMVSDVGNIVRSFWDGKGGTRHRKPIS</sequence>
<dbReference type="STRING" id="1423351.A0A074SKA6"/>